<sequence>MSFPSRQIILPKLTVRVILYICTAAALLSGLTAYWSLQGPLKYTIEHELPSSNPSFQRPTQQQSKIYPSTTLSAPSSKATTPFSHLLPEDLEGSEDVELIFKTGATELFDKLPVHFVTTLTHVPHYNIFSDIDQKVGDYVIHDSLKGYNRTVKEKNSDFKLYLELQNDKPLRQDPKRLGLKGGWELDKYKNIYTLSEAFKMRPDAKWYLFIDADTYVMWPNLLRWLKDKDHKKPLYFGSPAMFKDVTFGHGGTGYLVSNGAMQEVVGKNPDVAKNYEDEAANSCCGDHVIGKLFFDHGIELTRANPSFNGEPPYSVAFAMDRWCEPVVTFHHMLASDVEDMWEFERENATANRDIIFADIFAHFVEPQLIEERECWDNYSENERWENVDGRSNLTYADCKKACEDDEDCRQFMFKKGSCKTSPYVKAGWKLPAGDTMKSGWLLDRTKALREKACPR</sequence>
<keyword evidence="15" id="KW-1185">Reference proteome</keyword>
<keyword evidence="11 12" id="KW-0472">Membrane</keyword>
<evidence type="ECO:0000256" key="11">
    <source>
        <dbReference type="ARBA" id="ARBA00023136"/>
    </source>
</evidence>
<reference evidence="14" key="1">
    <citation type="submission" date="2021-03" db="EMBL/GenBank/DDBJ databases">
        <title>Comparative genomics and phylogenomic investigation of the class Geoglossomycetes provide insights into ecological specialization and systematics.</title>
        <authorList>
            <person name="Melie T."/>
            <person name="Pirro S."/>
            <person name="Miller A.N."/>
            <person name="Quandt A."/>
        </authorList>
    </citation>
    <scope>NUCLEOTIDE SEQUENCE</scope>
    <source>
        <strain evidence="14">GBOQ0MN5Z8</strain>
    </source>
</reference>
<evidence type="ECO:0000256" key="3">
    <source>
        <dbReference type="ARBA" id="ARBA00006462"/>
    </source>
</evidence>
<dbReference type="InterPro" id="IPR003378">
    <property type="entry name" value="Fringe-like_glycosylTrfase"/>
</dbReference>
<keyword evidence="6" id="KW-0808">Transferase</keyword>
<dbReference type="PANTHER" id="PTHR23033">
    <property type="entry name" value="BETA1,3-GALACTOSYLTRANSFERASE"/>
    <property type="match status" value="1"/>
</dbReference>
<comment type="similarity">
    <text evidence="3">Belongs to the glycosyltransferase 31 family. Beta3-Gal-T subfamily.</text>
</comment>
<dbReference type="EC" id="2.4.1.122" evidence="4"/>
<comment type="subcellular location">
    <subcellularLocation>
        <location evidence="1">Membrane</location>
        <topology evidence="1">Single-pass type II membrane protein</topology>
    </subcellularLocation>
</comment>
<evidence type="ECO:0000256" key="7">
    <source>
        <dbReference type="ARBA" id="ARBA00022692"/>
    </source>
</evidence>
<dbReference type="OrthoDB" id="414175at2759"/>
<comment type="pathway">
    <text evidence="2">Protein modification; protein glycosylation.</text>
</comment>
<evidence type="ECO:0000256" key="4">
    <source>
        <dbReference type="ARBA" id="ARBA00012557"/>
    </source>
</evidence>
<evidence type="ECO:0000256" key="6">
    <source>
        <dbReference type="ARBA" id="ARBA00022679"/>
    </source>
</evidence>
<name>A0A9P8IA01_9PEZI</name>
<evidence type="ECO:0000313" key="14">
    <source>
        <dbReference type="EMBL" id="KAH0541516.1"/>
    </source>
</evidence>
<evidence type="ECO:0000313" key="15">
    <source>
        <dbReference type="Proteomes" id="UP000698800"/>
    </source>
</evidence>
<dbReference type="GO" id="GO:0016020">
    <property type="term" value="C:membrane"/>
    <property type="evidence" value="ECO:0007669"/>
    <property type="project" value="UniProtKB-SubCell"/>
</dbReference>
<feature type="transmembrane region" description="Helical" evidence="12">
    <location>
        <begin position="17"/>
        <end position="37"/>
    </location>
</feature>
<evidence type="ECO:0000256" key="12">
    <source>
        <dbReference type="SAM" id="Phobius"/>
    </source>
</evidence>
<evidence type="ECO:0000256" key="10">
    <source>
        <dbReference type="ARBA" id="ARBA00022989"/>
    </source>
</evidence>
<keyword evidence="5" id="KW-0328">Glycosyltransferase</keyword>
<dbReference type="GO" id="GO:0016263">
    <property type="term" value="F:glycoprotein-N-acetylgalactosamine 3-beta-galactosyltransferase activity"/>
    <property type="evidence" value="ECO:0007669"/>
    <property type="project" value="UniProtKB-EC"/>
</dbReference>
<accession>A0A9P8IA01</accession>
<gene>
    <name evidence="14" type="ORF">FGG08_003991</name>
</gene>
<keyword evidence="9" id="KW-0735">Signal-anchor</keyword>
<comment type="caution">
    <text evidence="14">The sequence shown here is derived from an EMBL/GenBank/DDBJ whole genome shotgun (WGS) entry which is preliminary data.</text>
</comment>
<evidence type="ECO:0000256" key="1">
    <source>
        <dbReference type="ARBA" id="ARBA00004606"/>
    </source>
</evidence>
<dbReference type="GO" id="GO:0000166">
    <property type="term" value="F:nucleotide binding"/>
    <property type="evidence" value="ECO:0007669"/>
    <property type="project" value="UniProtKB-KW"/>
</dbReference>
<dbReference type="EMBL" id="JAGHQL010000076">
    <property type="protein sequence ID" value="KAH0541516.1"/>
    <property type="molecule type" value="Genomic_DNA"/>
</dbReference>
<dbReference type="InterPro" id="IPR026050">
    <property type="entry name" value="C1GALT1/C1GALT1_chp1"/>
</dbReference>
<keyword evidence="10 12" id="KW-1133">Transmembrane helix</keyword>
<evidence type="ECO:0000256" key="5">
    <source>
        <dbReference type="ARBA" id="ARBA00022676"/>
    </source>
</evidence>
<keyword evidence="8" id="KW-0547">Nucleotide-binding</keyword>
<dbReference type="PANTHER" id="PTHR23033:SF47">
    <property type="entry name" value="APPLE DOMAIN-CONTAINING PROTEIN-RELATED"/>
    <property type="match status" value="1"/>
</dbReference>
<feature type="domain" description="Fringe-like glycosyltransferase" evidence="13">
    <location>
        <begin position="199"/>
        <end position="246"/>
    </location>
</feature>
<evidence type="ECO:0000256" key="2">
    <source>
        <dbReference type="ARBA" id="ARBA00004922"/>
    </source>
</evidence>
<evidence type="ECO:0000259" key="13">
    <source>
        <dbReference type="Pfam" id="PF02434"/>
    </source>
</evidence>
<evidence type="ECO:0000256" key="8">
    <source>
        <dbReference type="ARBA" id="ARBA00022741"/>
    </source>
</evidence>
<proteinExistence type="inferred from homology"/>
<organism evidence="14 15">
    <name type="scientific">Glutinoglossum americanum</name>
    <dbReference type="NCBI Taxonomy" id="1670608"/>
    <lineage>
        <taxon>Eukaryota</taxon>
        <taxon>Fungi</taxon>
        <taxon>Dikarya</taxon>
        <taxon>Ascomycota</taxon>
        <taxon>Pezizomycotina</taxon>
        <taxon>Geoglossomycetes</taxon>
        <taxon>Geoglossales</taxon>
        <taxon>Geoglossaceae</taxon>
        <taxon>Glutinoglossum</taxon>
    </lineage>
</organism>
<dbReference type="AlphaFoldDB" id="A0A9P8IA01"/>
<dbReference type="Pfam" id="PF02434">
    <property type="entry name" value="Fringe"/>
    <property type="match status" value="1"/>
</dbReference>
<dbReference type="Gene3D" id="3.90.550.50">
    <property type="match status" value="1"/>
</dbReference>
<evidence type="ECO:0000256" key="9">
    <source>
        <dbReference type="ARBA" id="ARBA00022968"/>
    </source>
</evidence>
<keyword evidence="7 12" id="KW-0812">Transmembrane</keyword>
<dbReference type="Proteomes" id="UP000698800">
    <property type="component" value="Unassembled WGS sequence"/>
</dbReference>
<protein>
    <recommendedName>
        <fullName evidence="4">N-acetylgalactosaminide beta-1,3-galactosyltransferase</fullName>
        <ecNumber evidence="4">2.4.1.122</ecNumber>
    </recommendedName>
</protein>